<sequence length="64" mass="6903">MRGADPTHYTGVIEPGAHSAPEQTIAIDKLVRRLSYSQVGSHLALASNPFAYVRLGTPKAILEE</sequence>
<evidence type="ECO:0000313" key="1">
    <source>
        <dbReference type="EMBL" id="BCE76476.1"/>
    </source>
</evidence>
<reference evidence="1" key="1">
    <citation type="submission" date="2020-05" db="EMBL/GenBank/DDBJ databases">
        <title>Complete genome sequence of Bradyrhizobium diazoefficiens XF8 isolated from soybean nodule.</title>
        <authorList>
            <person name="Noda R."/>
            <person name="Kakizaki K."/>
            <person name="Minamisawa K."/>
        </authorList>
    </citation>
    <scope>NUCLEOTIDE SEQUENCE</scope>
    <source>
        <strain evidence="1">XF8</strain>
    </source>
</reference>
<dbReference type="EMBL" id="AP023097">
    <property type="protein sequence ID" value="BCE76476.1"/>
    <property type="molecule type" value="Genomic_DNA"/>
</dbReference>
<proteinExistence type="predicted"/>
<organism evidence="1">
    <name type="scientific">Bradyrhizobium diazoefficiens</name>
    <dbReference type="NCBI Taxonomy" id="1355477"/>
    <lineage>
        <taxon>Bacteria</taxon>
        <taxon>Pseudomonadati</taxon>
        <taxon>Pseudomonadota</taxon>
        <taxon>Alphaproteobacteria</taxon>
        <taxon>Hyphomicrobiales</taxon>
        <taxon>Nitrobacteraceae</taxon>
        <taxon>Bradyrhizobium</taxon>
    </lineage>
</organism>
<accession>A0A810BI71</accession>
<gene>
    <name evidence="1" type="ORF">XF8B_65870</name>
</gene>
<dbReference type="AlphaFoldDB" id="A0A810BI71"/>
<name>A0A810BI71_9BRAD</name>
<protein>
    <submittedName>
        <fullName evidence="1">Uncharacterized protein</fullName>
    </submittedName>
</protein>